<dbReference type="InterPro" id="IPR015879">
    <property type="entry name" value="Ring_hydroxy_dOase_asu_C_dom"/>
</dbReference>
<comment type="cofactor">
    <cofactor evidence="1">
        <name>Fe cation</name>
        <dbReference type="ChEBI" id="CHEBI:24875"/>
    </cofactor>
</comment>
<dbReference type="Gene3D" id="3.90.380.10">
    <property type="entry name" value="Naphthalene 1,2-dioxygenase Alpha Subunit, Chain A, domain 1"/>
    <property type="match status" value="1"/>
</dbReference>
<dbReference type="Proteomes" id="UP000217103">
    <property type="component" value="Unassembled WGS sequence"/>
</dbReference>
<dbReference type="GO" id="GO:0005506">
    <property type="term" value="F:iron ion binding"/>
    <property type="evidence" value="ECO:0007669"/>
    <property type="project" value="InterPro"/>
</dbReference>
<dbReference type="GO" id="GO:0051537">
    <property type="term" value="F:2 iron, 2 sulfur cluster binding"/>
    <property type="evidence" value="ECO:0007669"/>
    <property type="project" value="InterPro"/>
</dbReference>
<dbReference type="AlphaFoldDB" id="A0A1H1D6N2"/>
<dbReference type="PANTHER" id="PTHR43756:SF5">
    <property type="entry name" value="CHOLINE MONOOXYGENASE, CHLOROPLASTIC"/>
    <property type="match status" value="1"/>
</dbReference>
<dbReference type="STRING" id="35622.SAMN04489764_1850"/>
<proteinExistence type="predicted"/>
<keyword evidence="5" id="KW-1185">Reference proteome</keyword>
<dbReference type="OrthoDB" id="5243643at2"/>
<feature type="compositionally biased region" description="Basic and acidic residues" evidence="2">
    <location>
        <begin position="16"/>
        <end position="27"/>
    </location>
</feature>
<organism evidence="4 5">
    <name type="scientific">Thermostaphylospora chromogena</name>
    <dbReference type="NCBI Taxonomy" id="35622"/>
    <lineage>
        <taxon>Bacteria</taxon>
        <taxon>Bacillati</taxon>
        <taxon>Actinomycetota</taxon>
        <taxon>Actinomycetes</taxon>
        <taxon>Streptosporangiales</taxon>
        <taxon>Thermomonosporaceae</taxon>
        <taxon>Thermostaphylospora</taxon>
    </lineage>
</organism>
<reference evidence="4 5" key="1">
    <citation type="submission" date="2016-10" db="EMBL/GenBank/DDBJ databases">
        <authorList>
            <person name="de Groot N.N."/>
        </authorList>
    </citation>
    <scope>NUCLEOTIDE SEQUENCE [LARGE SCALE GENOMIC DNA]</scope>
    <source>
        <strain evidence="4 5">DSM 43794</strain>
    </source>
</reference>
<evidence type="ECO:0000313" key="4">
    <source>
        <dbReference type="EMBL" id="SDQ72187.1"/>
    </source>
</evidence>
<protein>
    <submittedName>
        <fullName evidence="4">Ring hydroxylating alpha subunit (Catalytic domain)</fullName>
    </submittedName>
</protein>
<sequence>MLADQQIEQALHERVIRRQEQRGRESRGLVAPPAGDRTAPVRPCPAWAHALDGRLSGIPHEERMYGPGFPGHEPGLAPIRVTIASGKPVFGCLSRKTPPFQEWTAPLLPRYERYGIHAFKRYRREPDETYPIGWKAFAENPNDDHHVRLAHHRLNEARGQMDTIVRFEGRTAGGCTPHADDFEVSAGRTAPPREDLRGRRTECVYPNLTPPPYASQLIMVRVDPIAPDRSRLFSRTYGLSDDVELQTANSTTRR</sequence>
<evidence type="ECO:0000313" key="5">
    <source>
        <dbReference type="Proteomes" id="UP000217103"/>
    </source>
</evidence>
<name>A0A1H1D6N2_9ACTN</name>
<dbReference type="InterPro" id="IPR036922">
    <property type="entry name" value="Rieske_2Fe-2S_sf"/>
</dbReference>
<feature type="region of interest" description="Disordered" evidence="2">
    <location>
        <begin position="16"/>
        <end position="43"/>
    </location>
</feature>
<gene>
    <name evidence="4" type="ORF">SAMN04489764_1850</name>
</gene>
<evidence type="ECO:0000256" key="1">
    <source>
        <dbReference type="ARBA" id="ARBA00001962"/>
    </source>
</evidence>
<evidence type="ECO:0000259" key="3">
    <source>
        <dbReference type="Pfam" id="PF00848"/>
    </source>
</evidence>
<dbReference type="EMBL" id="FNKK01000002">
    <property type="protein sequence ID" value="SDQ72187.1"/>
    <property type="molecule type" value="Genomic_DNA"/>
</dbReference>
<evidence type="ECO:0000256" key="2">
    <source>
        <dbReference type="SAM" id="MobiDB-lite"/>
    </source>
</evidence>
<feature type="domain" description="Aromatic-ring-hydroxylating dioxygenase alpha subunit C-terminal" evidence="3">
    <location>
        <begin position="121"/>
        <end position="242"/>
    </location>
</feature>
<dbReference type="InterPro" id="IPR001663">
    <property type="entry name" value="Rng_hydr_dOase-A"/>
</dbReference>
<accession>A0A1H1D6N2</accession>
<dbReference type="PANTHER" id="PTHR43756">
    <property type="entry name" value="CHOLINE MONOOXYGENASE, CHLOROPLASTIC"/>
    <property type="match status" value="1"/>
</dbReference>
<dbReference type="Gene3D" id="2.102.10.10">
    <property type="entry name" value="Rieske [2Fe-2S] iron-sulphur domain"/>
    <property type="match status" value="1"/>
</dbReference>
<dbReference type="RefSeq" id="WP_131815485.1">
    <property type="nucleotide sequence ID" value="NZ_FNKK01000002.1"/>
</dbReference>
<dbReference type="Pfam" id="PF00848">
    <property type="entry name" value="Ring_hydroxyl_A"/>
    <property type="match status" value="1"/>
</dbReference>
<dbReference type="SUPFAM" id="SSF55961">
    <property type="entry name" value="Bet v1-like"/>
    <property type="match status" value="1"/>
</dbReference>